<feature type="active site" description="Charge relay system" evidence="14">
    <location>
        <position position="236"/>
    </location>
</feature>
<evidence type="ECO:0000256" key="14">
    <source>
        <dbReference type="PIRSR" id="PIRSR611782-1"/>
    </source>
</evidence>
<comment type="catalytic activity">
    <reaction evidence="1">
        <text>Acts on substrates that are at least partially unfolded. The cleavage site P1 residue is normally between a pair of hydrophobic residues, such as Val-|-Val.</text>
        <dbReference type="EC" id="3.4.21.107"/>
    </reaction>
</comment>
<evidence type="ECO:0000256" key="11">
    <source>
        <dbReference type="ARBA" id="ARBA00022825"/>
    </source>
</evidence>
<evidence type="ECO:0000256" key="3">
    <source>
        <dbReference type="ARBA" id="ARBA00010541"/>
    </source>
</evidence>
<dbReference type="Proteomes" id="UP000633219">
    <property type="component" value="Unassembled WGS sequence"/>
</dbReference>
<comment type="similarity">
    <text evidence="3">Belongs to the peptidase S1C family.</text>
</comment>
<dbReference type="Pfam" id="PF13180">
    <property type="entry name" value="PDZ_2"/>
    <property type="match status" value="1"/>
</dbReference>
<dbReference type="InterPro" id="IPR011782">
    <property type="entry name" value="Pept_S1C_Do"/>
</dbReference>
<dbReference type="SUPFAM" id="SSF50494">
    <property type="entry name" value="Trypsin-like serine proteases"/>
    <property type="match status" value="1"/>
</dbReference>
<dbReference type="PANTHER" id="PTHR22939">
    <property type="entry name" value="SERINE PROTEASE FAMILY S1C HTRA-RELATED"/>
    <property type="match status" value="1"/>
</dbReference>
<dbReference type="FunFam" id="2.40.10.120:FF:000007">
    <property type="entry name" value="Periplasmic serine endoprotease DegP-like"/>
    <property type="match status" value="1"/>
</dbReference>
<organism evidence="19 20">
    <name type="scientific">Rhizobium setariae</name>
    <dbReference type="NCBI Taxonomy" id="2801340"/>
    <lineage>
        <taxon>Bacteria</taxon>
        <taxon>Pseudomonadati</taxon>
        <taxon>Pseudomonadota</taxon>
        <taxon>Alphaproteobacteria</taxon>
        <taxon>Hyphomicrobiales</taxon>
        <taxon>Rhizobiaceae</taxon>
        <taxon>Rhizobium/Agrobacterium group</taxon>
        <taxon>Rhizobium</taxon>
    </lineage>
</organism>
<feature type="signal peptide" evidence="17">
    <location>
        <begin position="1"/>
        <end position="34"/>
    </location>
</feature>
<keyword evidence="11" id="KW-0720">Serine protease</keyword>
<dbReference type="SMART" id="SM00228">
    <property type="entry name" value="PDZ"/>
    <property type="match status" value="2"/>
</dbReference>
<evidence type="ECO:0000259" key="18">
    <source>
        <dbReference type="PROSITE" id="PS50106"/>
    </source>
</evidence>
<keyword evidence="10" id="KW-0378">Hydrolase</keyword>
<dbReference type="InterPro" id="IPR001940">
    <property type="entry name" value="Peptidase_S1C"/>
</dbReference>
<evidence type="ECO:0000256" key="13">
    <source>
        <dbReference type="ARBA" id="ARBA00032850"/>
    </source>
</evidence>
<evidence type="ECO:0000256" key="7">
    <source>
        <dbReference type="ARBA" id="ARBA00022729"/>
    </source>
</evidence>
<evidence type="ECO:0000256" key="6">
    <source>
        <dbReference type="ARBA" id="ARBA00022670"/>
    </source>
</evidence>
<comment type="caution">
    <text evidence="19">The sequence shown here is derived from an EMBL/GenBank/DDBJ whole genome shotgun (WGS) entry which is preliminary data.</text>
</comment>
<feature type="binding site" evidence="15">
    <location>
        <position position="162"/>
    </location>
    <ligand>
        <name>substrate</name>
    </ligand>
</feature>
<evidence type="ECO:0000256" key="17">
    <source>
        <dbReference type="SAM" id="SignalP"/>
    </source>
</evidence>
<dbReference type="NCBIfam" id="TIGR02037">
    <property type="entry name" value="degP_htrA_DO"/>
    <property type="match status" value="1"/>
</dbReference>
<dbReference type="Gene3D" id="2.40.10.120">
    <property type="match status" value="1"/>
</dbReference>
<proteinExistence type="inferred from homology"/>
<dbReference type="InterPro" id="IPR001478">
    <property type="entry name" value="PDZ"/>
</dbReference>
<keyword evidence="6" id="KW-0645">Protease</keyword>
<evidence type="ECO:0000256" key="5">
    <source>
        <dbReference type="ARBA" id="ARBA00013958"/>
    </source>
</evidence>
<evidence type="ECO:0000256" key="1">
    <source>
        <dbReference type="ARBA" id="ARBA00001772"/>
    </source>
</evidence>
<feature type="compositionally biased region" description="Acidic residues" evidence="16">
    <location>
        <begin position="399"/>
        <end position="410"/>
    </location>
</feature>
<dbReference type="Gene3D" id="2.30.42.60">
    <property type="match status" value="1"/>
</dbReference>
<name>A0A937CQF7_9HYPH</name>
<evidence type="ECO:0000256" key="2">
    <source>
        <dbReference type="ARBA" id="ARBA00004418"/>
    </source>
</evidence>
<evidence type="ECO:0000256" key="15">
    <source>
        <dbReference type="PIRSR" id="PIRSR611782-2"/>
    </source>
</evidence>
<feature type="region of interest" description="Disordered" evidence="16">
    <location>
        <begin position="385"/>
        <end position="422"/>
    </location>
</feature>
<feature type="chain" id="PRO_5038601683" description="Probable periplasmic serine endoprotease DegP-like" evidence="17">
    <location>
        <begin position="35"/>
        <end position="520"/>
    </location>
</feature>
<evidence type="ECO:0000256" key="12">
    <source>
        <dbReference type="ARBA" id="ARBA00023016"/>
    </source>
</evidence>
<keyword evidence="9" id="KW-0574">Periplasm</keyword>
<feature type="binding site" evidence="15">
    <location>
        <begin position="234"/>
        <end position="236"/>
    </location>
    <ligand>
        <name>substrate</name>
    </ligand>
</feature>
<dbReference type="Gene3D" id="2.30.42.10">
    <property type="match status" value="1"/>
</dbReference>
<sequence>MAAMQARKSRVLKAGLSLTVISALLAGTALQPLAAQETTGSQRTQHGPESVADLAESLTGAVVNIAITQSVKPEGDEGFPSPNLPEGGPFEDLFNDYFKGKDKDGAKTARKVSSLGSGFVIDPSGYIVTNNHVIEGATEIEANFANGTKLKAKLVGTDTKTDIAVLKVEPKKPLTFVKLGDSRKMRIGDWVMAIGNPFGLGGSVSVGIVSARNRNINAGPYDNFIQTDAAINRGNSGGPLFNMYGDVIGINTAIISPSGGSIGIGFAVPTEIAANVINQLKEFGEARRGWLGVRIQPVTDEMIADLKMDAPRGALVSGIVKGGPVDNGTVKTGDIILKLDGNDVVEMRDLTRIVAESPIGKPLEAVILRDGKEIKVMVTLGRQTDEAAKPADAKPVQESTEEEVEPDESMPTDPDTTVPEPSVDTLQLSLSVLNAETRKQFNIPDSVEGVLITDVPQTSAAYEKGIRKGDVIVEIAQEFVDTPDAVTSKVGELKQNDRRNAYLMIANNKGELRLVAVPLD</sequence>
<keyword evidence="20" id="KW-1185">Reference proteome</keyword>
<dbReference type="PANTHER" id="PTHR22939:SF130">
    <property type="entry name" value="PERIPLASMIC SERINE ENDOPROTEASE DEGP-LIKE-RELATED"/>
    <property type="match status" value="1"/>
</dbReference>
<keyword evidence="12" id="KW-0346">Stress response</keyword>
<feature type="active site" description="Charge relay system" evidence="14">
    <location>
        <position position="132"/>
    </location>
</feature>
<evidence type="ECO:0000256" key="16">
    <source>
        <dbReference type="SAM" id="MobiDB-lite"/>
    </source>
</evidence>
<dbReference type="EMBL" id="JAEQNC010000013">
    <property type="protein sequence ID" value="MBL0374409.1"/>
    <property type="molecule type" value="Genomic_DNA"/>
</dbReference>
<dbReference type="AlphaFoldDB" id="A0A937CQF7"/>
<dbReference type="GO" id="GO:0042597">
    <property type="term" value="C:periplasmic space"/>
    <property type="evidence" value="ECO:0007669"/>
    <property type="project" value="UniProtKB-SubCell"/>
</dbReference>
<comment type="subcellular location">
    <subcellularLocation>
        <location evidence="2">Periplasm</location>
    </subcellularLocation>
</comment>
<feature type="domain" description="PDZ" evidence="18">
    <location>
        <begin position="280"/>
        <end position="351"/>
    </location>
</feature>
<dbReference type="SUPFAM" id="SSF50156">
    <property type="entry name" value="PDZ domain-like"/>
    <property type="match status" value="2"/>
</dbReference>
<dbReference type="PROSITE" id="PS50106">
    <property type="entry name" value="PDZ"/>
    <property type="match status" value="1"/>
</dbReference>
<reference evidence="19" key="1">
    <citation type="submission" date="2021-01" db="EMBL/GenBank/DDBJ databases">
        <title>Rhizobium sp. strain KVB221 16S ribosomal RNA gene Genome sequencing and assembly.</title>
        <authorList>
            <person name="Kang M."/>
        </authorList>
    </citation>
    <scope>NUCLEOTIDE SEQUENCE</scope>
    <source>
        <strain evidence="19">KVB221</strain>
    </source>
</reference>
<evidence type="ECO:0000256" key="4">
    <source>
        <dbReference type="ARBA" id="ARBA00013035"/>
    </source>
</evidence>
<evidence type="ECO:0000256" key="10">
    <source>
        <dbReference type="ARBA" id="ARBA00022801"/>
    </source>
</evidence>
<keyword evidence="7 17" id="KW-0732">Signal</keyword>
<dbReference type="PRINTS" id="PR00834">
    <property type="entry name" value="PROTEASES2C"/>
</dbReference>
<protein>
    <recommendedName>
        <fullName evidence="5">Probable periplasmic serine endoprotease DegP-like</fullName>
        <ecNumber evidence="4">3.4.21.107</ecNumber>
    </recommendedName>
    <alternativeName>
        <fullName evidence="13">Protease Do</fullName>
    </alternativeName>
</protein>
<feature type="binding site" evidence="15">
    <location>
        <position position="132"/>
    </location>
    <ligand>
        <name>substrate</name>
    </ligand>
</feature>
<dbReference type="InterPro" id="IPR036034">
    <property type="entry name" value="PDZ_sf"/>
</dbReference>
<evidence type="ECO:0000256" key="9">
    <source>
        <dbReference type="ARBA" id="ARBA00022764"/>
    </source>
</evidence>
<accession>A0A937CQF7</accession>
<feature type="active site" description="Charge relay system" evidence="14">
    <location>
        <position position="162"/>
    </location>
</feature>
<dbReference type="GO" id="GO:0004252">
    <property type="term" value="F:serine-type endopeptidase activity"/>
    <property type="evidence" value="ECO:0007669"/>
    <property type="project" value="InterPro"/>
</dbReference>
<evidence type="ECO:0000256" key="8">
    <source>
        <dbReference type="ARBA" id="ARBA00022737"/>
    </source>
</evidence>
<dbReference type="InterPro" id="IPR009003">
    <property type="entry name" value="Peptidase_S1_PA"/>
</dbReference>
<evidence type="ECO:0000313" key="20">
    <source>
        <dbReference type="Proteomes" id="UP000633219"/>
    </source>
</evidence>
<dbReference type="EC" id="3.4.21.107" evidence="4"/>
<evidence type="ECO:0000313" key="19">
    <source>
        <dbReference type="EMBL" id="MBL0374409.1"/>
    </source>
</evidence>
<dbReference type="GO" id="GO:0006508">
    <property type="term" value="P:proteolysis"/>
    <property type="evidence" value="ECO:0007669"/>
    <property type="project" value="UniProtKB-KW"/>
</dbReference>
<keyword evidence="8" id="KW-0677">Repeat</keyword>
<gene>
    <name evidence="19" type="ORF">JJB09_20555</name>
</gene>
<dbReference type="Pfam" id="PF13365">
    <property type="entry name" value="Trypsin_2"/>
    <property type="match status" value="1"/>
</dbReference>